<evidence type="ECO:0000313" key="3">
    <source>
        <dbReference type="Proteomes" id="UP000257109"/>
    </source>
</evidence>
<dbReference type="AlphaFoldDB" id="A0A371G576"/>
<feature type="non-terminal residue" evidence="2">
    <location>
        <position position="1"/>
    </location>
</feature>
<name>A0A371G576_MUCPR</name>
<comment type="caution">
    <text evidence="2">The sequence shown here is derived from an EMBL/GenBank/DDBJ whole genome shotgun (WGS) entry which is preliminary data.</text>
</comment>
<organism evidence="2 3">
    <name type="scientific">Mucuna pruriens</name>
    <name type="common">Velvet bean</name>
    <name type="synonym">Dolichos pruriens</name>
    <dbReference type="NCBI Taxonomy" id="157652"/>
    <lineage>
        <taxon>Eukaryota</taxon>
        <taxon>Viridiplantae</taxon>
        <taxon>Streptophyta</taxon>
        <taxon>Embryophyta</taxon>
        <taxon>Tracheophyta</taxon>
        <taxon>Spermatophyta</taxon>
        <taxon>Magnoliopsida</taxon>
        <taxon>eudicotyledons</taxon>
        <taxon>Gunneridae</taxon>
        <taxon>Pentapetalae</taxon>
        <taxon>rosids</taxon>
        <taxon>fabids</taxon>
        <taxon>Fabales</taxon>
        <taxon>Fabaceae</taxon>
        <taxon>Papilionoideae</taxon>
        <taxon>50 kb inversion clade</taxon>
        <taxon>NPAAA clade</taxon>
        <taxon>indigoferoid/millettioid clade</taxon>
        <taxon>Phaseoleae</taxon>
        <taxon>Mucuna</taxon>
    </lineage>
</organism>
<accession>A0A371G576</accession>
<evidence type="ECO:0000256" key="1">
    <source>
        <dbReference type="SAM" id="MobiDB-lite"/>
    </source>
</evidence>
<keyword evidence="3" id="KW-1185">Reference proteome</keyword>
<dbReference type="EMBL" id="QJKJ01006722">
    <property type="protein sequence ID" value="RDX85704.1"/>
    <property type="molecule type" value="Genomic_DNA"/>
</dbReference>
<feature type="region of interest" description="Disordered" evidence="1">
    <location>
        <begin position="1"/>
        <end position="23"/>
    </location>
</feature>
<dbReference type="Proteomes" id="UP000257109">
    <property type="component" value="Unassembled WGS sequence"/>
</dbReference>
<sequence length="94" mass="10838">MGPTIAETRGTPRPIDIEKSSETCGNSSWKRFQVRTFGAIYREQKNVEEIETLRRENDTRNMITRQKAEAEDAKNQDAHSQGETNMLSKIERSH</sequence>
<proteinExistence type="predicted"/>
<feature type="region of interest" description="Disordered" evidence="1">
    <location>
        <begin position="57"/>
        <end position="94"/>
    </location>
</feature>
<protein>
    <submittedName>
        <fullName evidence="2">Uncharacterized protein</fullName>
    </submittedName>
</protein>
<feature type="compositionally biased region" description="Polar residues" evidence="1">
    <location>
        <begin position="78"/>
        <end position="87"/>
    </location>
</feature>
<reference evidence="2" key="1">
    <citation type="submission" date="2018-05" db="EMBL/GenBank/DDBJ databases">
        <title>Draft genome of Mucuna pruriens seed.</title>
        <authorList>
            <person name="Nnadi N.E."/>
            <person name="Vos R."/>
            <person name="Hasami M.H."/>
            <person name="Devisetty U.K."/>
            <person name="Aguiy J.C."/>
        </authorList>
    </citation>
    <scope>NUCLEOTIDE SEQUENCE [LARGE SCALE GENOMIC DNA]</scope>
    <source>
        <strain evidence="2">JCA_2017</strain>
    </source>
</reference>
<feature type="compositionally biased region" description="Basic and acidic residues" evidence="1">
    <location>
        <begin position="66"/>
        <end position="77"/>
    </location>
</feature>
<evidence type="ECO:0000313" key="2">
    <source>
        <dbReference type="EMBL" id="RDX85704.1"/>
    </source>
</evidence>
<gene>
    <name evidence="2" type="ORF">CR513_33064</name>
</gene>